<feature type="transmembrane region" description="Helical" evidence="9">
    <location>
        <begin position="23"/>
        <end position="47"/>
    </location>
</feature>
<dbReference type="PANTHER" id="PTHR35011">
    <property type="entry name" value="2,3-DIKETO-L-GULONATE TRAP TRANSPORTER SMALL PERMEASE PROTEIN YIAM"/>
    <property type="match status" value="1"/>
</dbReference>
<evidence type="ECO:0000256" key="2">
    <source>
        <dbReference type="ARBA" id="ARBA00022448"/>
    </source>
</evidence>
<organism evidence="11 12">
    <name type="scientific">Pseudomonas viridiflava</name>
    <name type="common">Phytomonas viridiflava</name>
    <dbReference type="NCBI Taxonomy" id="33069"/>
    <lineage>
        <taxon>Bacteria</taxon>
        <taxon>Pseudomonadati</taxon>
        <taxon>Pseudomonadota</taxon>
        <taxon>Gammaproteobacteria</taxon>
        <taxon>Pseudomonadales</taxon>
        <taxon>Pseudomonadaceae</taxon>
        <taxon>Pseudomonas</taxon>
    </lineage>
</organism>
<evidence type="ECO:0000313" key="12">
    <source>
        <dbReference type="Proteomes" id="UP000273854"/>
    </source>
</evidence>
<dbReference type="GO" id="GO:0005886">
    <property type="term" value="C:plasma membrane"/>
    <property type="evidence" value="ECO:0007669"/>
    <property type="project" value="UniProtKB-SubCell"/>
</dbReference>
<feature type="transmembrane region" description="Helical" evidence="9">
    <location>
        <begin position="59"/>
        <end position="76"/>
    </location>
</feature>
<dbReference type="GO" id="GO:0022857">
    <property type="term" value="F:transmembrane transporter activity"/>
    <property type="evidence" value="ECO:0007669"/>
    <property type="project" value="UniProtKB-UniRule"/>
</dbReference>
<keyword evidence="2 9" id="KW-0813">Transport</keyword>
<comment type="subcellular location">
    <subcellularLocation>
        <location evidence="1 9">Cell inner membrane</location>
        <topology evidence="1 9">Multi-pass membrane protein</topology>
    </subcellularLocation>
</comment>
<dbReference type="EMBL" id="RBTP01000012">
    <property type="protein sequence ID" value="RMT84479.1"/>
    <property type="molecule type" value="Genomic_DNA"/>
</dbReference>
<dbReference type="GO" id="GO:0015740">
    <property type="term" value="P:C4-dicarboxylate transport"/>
    <property type="evidence" value="ECO:0007669"/>
    <property type="project" value="TreeGrafter"/>
</dbReference>
<gene>
    <name evidence="11" type="ORF">ALP40_02634</name>
</gene>
<evidence type="ECO:0000313" key="11">
    <source>
        <dbReference type="EMBL" id="RMT84479.1"/>
    </source>
</evidence>
<keyword evidence="3" id="KW-1003">Cell membrane</keyword>
<feature type="transmembrane region" description="Helical" evidence="9">
    <location>
        <begin position="97"/>
        <end position="115"/>
    </location>
</feature>
<evidence type="ECO:0000256" key="6">
    <source>
        <dbReference type="ARBA" id="ARBA00022989"/>
    </source>
</evidence>
<evidence type="ECO:0000256" key="1">
    <source>
        <dbReference type="ARBA" id="ARBA00004429"/>
    </source>
</evidence>
<evidence type="ECO:0000256" key="9">
    <source>
        <dbReference type="RuleBase" id="RU369079"/>
    </source>
</evidence>
<name>A0A3M5PIU3_PSEVI</name>
<keyword evidence="4 9" id="KW-0997">Cell inner membrane</keyword>
<dbReference type="PANTHER" id="PTHR35011:SF2">
    <property type="entry name" value="2,3-DIKETO-L-GULONATE TRAP TRANSPORTER SMALL PERMEASE PROTEIN YIAM"/>
    <property type="match status" value="1"/>
</dbReference>
<dbReference type="Proteomes" id="UP000273854">
    <property type="component" value="Unassembled WGS sequence"/>
</dbReference>
<feature type="transmembrane region" description="Helical" evidence="9">
    <location>
        <begin position="135"/>
        <end position="157"/>
    </location>
</feature>
<dbReference type="InterPro" id="IPR055348">
    <property type="entry name" value="DctQ"/>
</dbReference>
<keyword evidence="5 9" id="KW-0812">Transmembrane</keyword>
<proteinExistence type="inferred from homology"/>
<comment type="subunit">
    <text evidence="9">The complex comprises the extracytoplasmic solute receptor protein and the two transmembrane proteins.</text>
</comment>
<dbReference type="AlphaFoldDB" id="A0A3M5PIU3"/>
<evidence type="ECO:0000256" key="8">
    <source>
        <dbReference type="ARBA" id="ARBA00038436"/>
    </source>
</evidence>
<evidence type="ECO:0000256" key="3">
    <source>
        <dbReference type="ARBA" id="ARBA00022475"/>
    </source>
</evidence>
<keyword evidence="6 9" id="KW-1133">Transmembrane helix</keyword>
<feature type="domain" description="Tripartite ATP-independent periplasmic transporters DctQ component" evidence="10">
    <location>
        <begin position="35"/>
        <end position="162"/>
    </location>
</feature>
<evidence type="ECO:0000256" key="7">
    <source>
        <dbReference type="ARBA" id="ARBA00023136"/>
    </source>
</evidence>
<evidence type="ECO:0000259" key="10">
    <source>
        <dbReference type="Pfam" id="PF04290"/>
    </source>
</evidence>
<protein>
    <recommendedName>
        <fullName evidence="9">TRAP transporter small permease protein</fullName>
    </recommendedName>
</protein>
<evidence type="ECO:0000256" key="5">
    <source>
        <dbReference type="ARBA" id="ARBA00022692"/>
    </source>
</evidence>
<dbReference type="Pfam" id="PF04290">
    <property type="entry name" value="DctQ"/>
    <property type="match status" value="1"/>
</dbReference>
<comment type="function">
    <text evidence="9">Part of the tripartite ATP-independent periplasmic (TRAP) transport system.</text>
</comment>
<accession>A0A3M5PIU3</accession>
<sequence>MRWLLCICEVWPMTKIVDLYFKLLKLLIVLCMVAMVVLVFGNVVLRYAFNSGISVSEELSRWFFVWMIFLGALVAMKERGHLGLDSLVKRLPPLGQRICLIASQLLMLYICWLISSGSWQQAVINLHVVAPASGFSMAVFYAAGLVFGVSAAAILLYQMCLTLSGRLDAEELLPVSENQADAAIKPDLSSASRGDRP</sequence>
<comment type="similarity">
    <text evidence="8 9">Belongs to the TRAP transporter small permease family.</text>
</comment>
<reference evidence="11 12" key="1">
    <citation type="submission" date="2018-08" db="EMBL/GenBank/DDBJ databases">
        <title>Recombination of ecologically and evolutionarily significant loci maintains genetic cohesion in the Pseudomonas syringae species complex.</title>
        <authorList>
            <person name="Dillon M."/>
            <person name="Thakur S."/>
            <person name="Almeida R.N.D."/>
            <person name="Weir B.S."/>
            <person name="Guttman D.S."/>
        </authorList>
    </citation>
    <scope>NUCLEOTIDE SEQUENCE [LARGE SCALE GENOMIC DNA]</scope>
    <source>
        <strain evidence="11 12">ICMP 19473</strain>
    </source>
</reference>
<keyword evidence="7 9" id="KW-0472">Membrane</keyword>
<dbReference type="InterPro" id="IPR007387">
    <property type="entry name" value="TRAP_DctQ"/>
</dbReference>
<evidence type="ECO:0000256" key="4">
    <source>
        <dbReference type="ARBA" id="ARBA00022519"/>
    </source>
</evidence>
<comment type="caution">
    <text evidence="11">The sequence shown here is derived from an EMBL/GenBank/DDBJ whole genome shotgun (WGS) entry which is preliminary data.</text>
</comment>